<dbReference type="AlphaFoldDB" id="A0A381QD78"/>
<sequence>MIWLRAGVGGMTLALLFAAAGGAQVTQFSERVFNEQVLRPGGQPVIPLYEGYYPNPDGTYEICFGYFNLNTEEDVDIPLGPNNVIEPAEFDGMQPTHFDRVPEGNYRRRFCVFTVNVPADFGQQEVLWTLNTHGEAITTPGKVLPSYILDEPDSGGRGIIAPVLRFEEDGPEFKGRTGFTGAPLTVAVGDPLTLSVLVDHPGNRTWQAWTLHQGPGQVEFTESEFWVANADGVGTTSARFDEPGEYLIRVQAIDSPTSSFEFHCCWTNGYIPVTVVQ</sequence>
<accession>A0A381QD78</accession>
<gene>
    <name evidence="1" type="ORF">METZ01_LOCUS29824</name>
</gene>
<evidence type="ECO:0000313" key="1">
    <source>
        <dbReference type="EMBL" id="SUZ76970.1"/>
    </source>
</evidence>
<reference evidence="1" key="1">
    <citation type="submission" date="2018-05" db="EMBL/GenBank/DDBJ databases">
        <authorList>
            <person name="Lanie J.A."/>
            <person name="Ng W.-L."/>
            <person name="Kazmierczak K.M."/>
            <person name="Andrzejewski T.M."/>
            <person name="Davidsen T.M."/>
            <person name="Wayne K.J."/>
            <person name="Tettelin H."/>
            <person name="Glass J.I."/>
            <person name="Rusch D."/>
            <person name="Podicherti R."/>
            <person name="Tsui H.-C.T."/>
            <person name="Winkler M.E."/>
        </authorList>
    </citation>
    <scope>NUCLEOTIDE SEQUENCE</scope>
</reference>
<organism evidence="1">
    <name type="scientific">marine metagenome</name>
    <dbReference type="NCBI Taxonomy" id="408172"/>
    <lineage>
        <taxon>unclassified sequences</taxon>
        <taxon>metagenomes</taxon>
        <taxon>ecological metagenomes</taxon>
    </lineage>
</organism>
<name>A0A381QD78_9ZZZZ</name>
<protein>
    <recommendedName>
        <fullName evidence="2">PKD domain-containing protein</fullName>
    </recommendedName>
</protein>
<dbReference type="EMBL" id="UINC01001298">
    <property type="protein sequence ID" value="SUZ76970.1"/>
    <property type="molecule type" value="Genomic_DNA"/>
</dbReference>
<evidence type="ECO:0008006" key="2">
    <source>
        <dbReference type="Google" id="ProtNLM"/>
    </source>
</evidence>
<proteinExistence type="predicted"/>